<comment type="caution">
    <text evidence="4">The sequence shown here is derived from an EMBL/GenBank/DDBJ whole genome shotgun (WGS) entry which is preliminary data.</text>
</comment>
<dbReference type="Pfam" id="PF13458">
    <property type="entry name" value="Peripla_BP_6"/>
    <property type="match status" value="1"/>
</dbReference>
<evidence type="ECO:0000256" key="1">
    <source>
        <dbReference type="ARBA" id="ARBA00022729"/>
    </source>
</evidence>
<dbReference type="EMBL" id="DTAD01000075">
    <property type="protein sequence ID" value="HGN90837.1"/>
    <property type="molecule type" value="Genomic_DNA"/>
</dbReference>
<evidence type="ECO:0000313" key="4">
    <source>
        <dbReference type="EMBL" id="HGN90837.1"/>
    </source>
</evidence>
<evidence type="ECO:0000313" key="3">
    <source>
        <dbReference type="EMBL" id="HGL41016.1"/>
    </source>
</evidence>
<dbReference type="PANTHER" id="PTHR30483:SF40">
    <property type="entry name" value="HISTIDINE KINASE"/>
    <property type="match status" value="1"/>
</dbReference>
<dbReference type="EMBL" id="DTCM01000065">
    <property type="protein sequence ID" value="HGL41016.1"/>
    <property type="molecule type" value="Genomic_DNA"/>
</dbReference>
<organism evidence="4">
    <name type="scientific">Caldiarchaeum subterraneum</name>
    <dbReference type="NCBI Taxonomy" id="311458"/>
    <lineage>
        <taxon>Archaea</taxon>
        <taxon>Nitrososphaerota</taxon>
        <taxon>Candidatus Caldarchaeales</taxon>
        <taxon>Candidatus Caldarchaeaceae</taxon>
        <taxon>Candidatus Caldarchaeum</taxon>
    </lineage>
</organism>
<reference evidence="4" key="1">
    <citation type="journal article" date="2020" name="mSystems">
        <title>Genome- and Community-Level Interaction Insights into Carbon Utilization and Element Cycling Functions of Hydrothermarchaeota in Hydrothermal Sediment.</title>
        <authorList>
            <person name="Zhou Z."/>
            <person name="Liu Y."/>
            <person name="Xu W."/>
            <person name="Pan J."/>
            <person name="Luo Z.H."/>
            <person name="Li M."/>
        </authorList>
    </citation>
    <scope>NUCLEOTIDE SEQUENCE [LARGE SCALE GENOMIC DNA]</scope>
    <source>
        <strain evidence="5">SpSt-1073</strain>
        <strain evidence="4">SpSt-613</strain>
        <strain evidence="3">SpSt-669</strain>
    </source>
</reference>
<dbReference type="InterPro" id="IPR051010">
    <property type="entry name" value="BCAA_transport"/>
</dbReference>
<dbReference type="AlphaFoldDB" id="A0A7C4E2F8"/>
<name>A0A7C4E2F8_CALS0</name>
<gene>
    <name evidence="5" type="ORF">ENM30_05555</name>
    <name evidence="4" type="ORF">ENT82_06925</name>
    <name evidence="3" type="ORF">ENU43_05075</name>
</gene>
<dbReference type="InterPro" id="IPR028082">
    <property type="entry name" value="Peripla_BP_I"/>
</dbReference>
<dbReference type="PANTHER" id="PTHR30483">
    <property type="entry name" value="LEUCINE-SPECIFIC-BINDING PROTEIN"/>
    <property type="match status" value="1"/>
</dbReference>
<protein>
    <submittedName>
        <fullName evidence="4">Amino acid ABC transporter substrate-binding protein</fullName>
    </submittedName>
</protein>
<feature type="domain" description="Leucine-binding protein" evidence="2">
    <location>
        <begin position="72"/>
        <end position="425"/>
    </location>
</feature>
<keyword evidence="1" id="KW-0732">Signal</keyword>
<dbReference type="SUPFAM" id="SSF53822">
    <property type="entry name" value="Periplasmic binding protein-like I"/>
    <property type="match status" value="1"/>
</dbReference>
<evidence type="ECO:0000313" key="5">
    <source>
        <dbReference type="EMBL" id="HHN52761.1"/>
    </source>
</evidence>
<sequence>MTKGISSYAVAAVAVIMLLAGLGLGALVGPSISPPINQTVTVTTGGQVVTSTVTQTSIVTTTLTAQAQTKEYTIGFAYELTGAQASFGNDMKDAGLLAVAEANALLEKSGYPVRFKTVVEDTASTPEGTVRAVQSLVENHRASIIVGPISSLGVAAVKGYLDQKQVVLVSCCSTAVTLKLPNDFIFRVIASADVQGKALSRSVLAEGFRKAVVIYRAEAFGESLFREFKKDFESAGGTVIGVPYQPDQSDYTAEVAKLSEEVRRSGPAETAVVAVSFQTDGLLILGEARLDETLSNVRWFGINTFRVPAFLPPQAPAEIADFMVKVSLTSSYTAPPNNPRYFAFLESFEKMHGRKAGPQAELGYDAAWVAILTILSAGTDAGQVLRDTVIPTARKYMGASGHIWMDEAGDRAIQDYTISRIIKEGDSYKWIDIAFYDASGNTVNPLTR</sequence>
<accession>A0A7C4E2F8</accession>
<dbReference type="Gene3D" id="3.40.50.2300">
    <property type="match status" value="2"/>
</dbReference>
<dbReference type="EMBL" id="DRXG01000123">
    <property type="protein sequence ID" value="HHN52761.1"/>
    <property type="molecule type" value="Genomic_DNA"/>
</dbReference>
<dbReference type="InterPro" id="IPR028081">
    <property type="entry name" value="Leu-bd"/>
</dbReference>
<proteinExistence type="predicted"/>
<evidence type="ECO:0000259" key="2">
    <source>
        <dbReference type="Pfam" id="PF13458"/>
    </source>
</evidence>